<keyword evidence="1" id="KW-1133">Transmembrane helix</keyword>
<comment type="caution">
    <text evidence="2">The sequence shown here is derived from an EMBL/GenBank/DDBJ whole genome shotgun (WGS) entry which is preliminary data.</text>
</comment>
<proteinExistence type="predicted"/>
<dbReference type="Proteomes" id="UP000504756">
    <property type="component" value="Unassembled WGS sequence"/>
</dbReference>
<sequence>MIKEFIAVLIAWLGGIVMVVSFWIWIGTLLLWKIFTIVGAAGFIYPAFWIMIIGAILWLCGSIVMLGKLR</sequence>
<dbReference type="AlphaFoldDB" id="A0A6L2ZY67"/>
<evidence type="ECO:0000313" key="3">
    <source>
        <dbReference type="Proteomes" id="UP000504756"/>
    </source>
</evidence>
<protein>
    <submittedName>
        <fullName evidence="2">Uncharacterized protein</fullName>
    </submittedName>
</protein>
<gene>
    <name evidence="2" type="ORF">ikelab_15690</name>
</gene>
<keyword evidence="1" id="KW-0472">Membrane</keyword>
<name>A0A6L2ZY67_9LACT</name>
<feature type="transmembrane region" description="Helical" evidence="1">
    <location>
        <begin position="44"/>
        <end position="66"/>
    </location>
</feature>
<organism evidence="2 3">
    <name type="scientific">Lactococcus garvieae</name>
    <dbReference type="NCBI Taxonomy" id="1363"/>
    <lineage>
        <taxon>Bacteria</taxon>
        <taxon>Bacillati</taxon>
        <taxon>Bacillota</taxon>
        <taxon>Bacilli</taxon>
        <taxon>Lactobacillales</taxon>
        <taxon>Streptococcaceae</taxon>
        <taxon>Lactococcus</taxon>
    </lineage>
</organism>
<accession>A0A6L2ZY67</accession>
<feature type="transmembrane region" description="Helical" evidence="1">
    <location>
        <begin position="7"/>
        <end position="32"/>
    </location>
</feature>
<dbReference type="RefSeq" id="WP_255303366.1">
    <property type="nucleotide sequence ID" value="NZ_BLXU01000009.1"/>
</dbReference>
<dbReference type="EMBL" id="BLXU01000009">
    <property type="protein sequence ID" value="GFO52294.1"/>
    <property type="molecule type" value="Genomic_DNA"/>
</dbReference>
<keyword evidence="1" id="KW-0812">Transmembrane</keyword>
<reference evidence="2 3" key="1">
    <citation type="submission" date="2020-06" db="EMBL/GenBank/DDBJ databases">
        <title>Draft genome sequence of Lactic acid bacteria from Okinawan-style tofu.</title>
        <authorList>
            <person name="Takara I."/>
            <person name="Ikematsu S."/>
        </authorList>
    </citation>
    <scope>NUCLEOTIDE SEQUENCE [LARGE SCALE GENOMIC DNA]</scope>
    <source>
        <strain evidence="3">lg38</strain>
    </source>
</reference>
<evidence type="ECO:0000256" key="1">
    <source>
        <dbReference type="SAM" id="Phobius"/>
    </source>
</evidence>
<evidence type="ECO:0000313" key="2">
    <source>
        <dbReference type="EMBL" id="GFO52294.1"/>
    </source>
</evidence>